<dbReference type="InterPro" id="IPR011006">
    <property type="entry name" value="CheY-like_superfamily"/>
</dbReference>
<dbReference type="GO" id="GO:0006355">
    <property type="term" value="P:regulation of DNA-templated transcription"/>
    <property type="evidence" value="ECO:0007669"/>
    <property type="project" value="TreeGrafter"/>
</dbReference>
<dbReference type="PANTHER" id="PTHR48111">
    <property type="entry name" value="REGULATOR OF RPOS"/>
    <property type="match status" value="1"/>
</dbReference>
<accession>A0AB73IM16</accession>
<keyword evidence="5" id="KW-0804">Transcription</keyword>
<dbReference type="Proteomes" id="UP001229486">
    <property type="component" value="Unassembled WGS sequence"/>
</dbReference>
<reference evidence="8" key="1">
    <citation type="submission" date="2023-07" db="EMBL/GenBank/DDBJ databases">
        <title>Sorghum-associated microbial communities from plants grown in Nebraska, USA.</title>
        <authorList>
            <person name="Schachtman D."/>
        </authorList>
    </citation>
    <scope>NUCLEOTIDE SEQUENCE</scope>
    <source>
        <strain evidence="8">DS1061</strain>
    </source>
</reference>
<dbReference type="SMART" id="SM00448">
    <property type="entry name" value="REC"/>
    <property type="match status" value="1"/>
</dbReference>
<sequence length="172" mass="19336">MRDLLRTFFQQRGIGFSALHDADHLERRLARERPSIVVLDLMMPGIDGLSALRRLRDAGGPIPVILLTARADNVDRIVGLEFGADDYLGKPFMPQELLARIRAVLRRHGASPDARPSVSREPMCFGRFQIDFVRRTLYRDGEPLRLWTLLPDIEAEGGPGFVKNPPHLGLSC</sequence>
<gene>
    <name evidence="8" type="ORF">J2793_006461</name>
</gene>
<name>A0AB73IM16_9BURK</name>
<dbReference type="GO" id="GO:0032993">
    <property type="term" value="C:protein-DNA complex"/>
    <property type="evidence" value="ECO:0007669"/>
    <property type="project" value="TreeGrafter"/>
</dbReference>
<evidence type="ECO:0000256" key="2">
    <source>
        <dbReference type="ARBA" id="ARBA00023012"/>
    </source>
</evidence>
<dbReference type="InterPro" id="IPR039420">
    <property type="entry name" value="WalR-like"/>
</dbReference>
<dbReference type="EMBL" id="JAURTK010000014">
    <property type="protein sequence ID" value="MDP9650986.1"/>
    <property type="molecule type" value="Genomic_DNA"/>
</dbReference>
<evidence type="ECO:0000313" key="8">
    <source>
        <dbReference type="EMBL" id="MDP9650986.1"/>
    </source>
</evidence>
<dbReference type="GO" id="GO:0000976">
    <property type="term" value="F:transcription cis-regulatory region binding"/>
    <property type="evidence" value="ECO:0007669"/>
    <property type="project" value="TreeGrafter"/>
</dbReference>
<dbReference type="PANTHER" id="PTHR48111:SF4">
    <property type="entry name" value="DNA-BINDING DUAL TRANSCRIPTIONAL REGULATOR OMPR"/>
    <property type="match status" value="1"/>
</dbReference>
<evidence type="ECO:0000256" key="4">
    <source>
        <dbReference type="ARBA" id="ARBA00023125"/>
    </source>
</evidence>
<dbReference type="SUPFAM" id="SSF52172">
    <property type="entry name" value="CheY-like"/>
    <property type="match status" value="1"/>
</dbReference>
<evidence type="ECO:0000256" key="5">
    <source>
        <dbReference type="ARBA" id="ARBA00023163"/>
    </source>
</evidence>
<keyword evidence="1 6" id="KW-0597">Phosphoprotein</keyword>
<dbReference type="AlphaFoldDB" id="A0AB73IM16"/>
<evidence type="ECO:0000259" key="7">
    <source>
        <dbReference type="PROSITE" id="PS50110"/>
    </source>
</evidence>
<evidence type="ECO:0000313" key="9">
    <source>
        <dbReference type="Proteomes" id="UP001229486"/>
    </source>
</evidence>
<organism evidence="8 9">
    <name type="scientific">Paraburkholderia caledonica</name>
    <dbReference type="NCBI Taxonomy" id="134536"/>
    <lineage>
        <taxon>Bacteria</taxon>
        <taxon>Pseudomonadati</taxon>
        <taxon>Pseudomonadota</taxon>
        <taxon>Betaproteobacteria</taxon>
        <taxon>Burkholderiales</taxon>
        <taxon>Burkholderiaceae</taxon>
        <taxon>Paraburkholderia</taxon>
    </lineage>
</organism>
<keyword evidence="3" id="KW-0805">Transcription regulation</keyword>
<keyword evidence="2" id="KW-0902">Two-component regulatory system</keyword>
<protein>
    <submittedName>
        <fullName evidence="8">DNA-binding response OmpR family regulator</fullName>
    </submittedName>
</protein>
<feature type="modified residue" description="4-aspartylphosphate" evidence="6">
    <location>
        <position position="40"/>
    </location>
</feature>
<dbReference type="InterPro" id="IPR001789">
    <property type="entry name" value="Sig_transdc_resp-reg_receiver"/>
</dbReference>
<evidence type="ECO:0000256" key="1">
    <source>
        <dbReference type="ARBA" id="ARBA00022553"/>
    </source>
</evidence>
<comment type="caution">
    <text evidence="8">The sequence shown here is derived from an EMBL/GenBank/DDBJ whole genome shotgun (WGS) entry which is preliminary data.</text>
</comment>
<dbReference type="GO" id="GO:0000156">
    <property type="term" value="F:phosphorelay response regulator activity"/>
    <property type="evidence" value="ECO:0007669"/>
    <property type="project" value="TreeGrafter"/>
</dbReference>
<feature type="domain" description="Response regulatory" evidence="7">
    <location>
        <begin position="1"/>
        <end position="105"/>
    </location>
</feature>
<evidence type="ECO:0000256" key="6">
    <source>
        <dbReference type="PROSITE-ProRule" id="PRU00169"/>
    </source>
</evidence>
<evidence type="ECO:0000256" key="3">
    <source>
        <dbReference type="ARBA" id="ARBA00023015"/>
    </source>
</evidence>
<proteinExistence type="predicted"/>
<dbReference type="GO" id="GO:0005829">
    <property type="term" value="C:cytosol"/>
    <property type="evidence" value="ECO:0007669"/>
    <property type="project" value="TreeGrafter"/>
</dbReference>
<dbReference type="Pfam" id="PF00072">
    <property type="entry name" value="Response_reg"/>
    <property type="match status" value="1"/>
</dbReference>
<dbReference type="Gene3D" id="3.40.50.2300">
    <property type="match status" value="1"/>
</dbReference>
<dbReference type="PROSITE" id="PS50110">
    <property type="entry name" value="RESPONSE_REGULATORY"/>
    <property type="match status" value="1"/>
</dbReference>
<keyword evidence="4 8" id="KW-0238">DNA-binding</keyword>